<evidence type="ECO:0000313" key="12">
    <source>
        <dbReference type="EMBL" id="PJM78618.1"/>
    </source>
</evidence>
<name>A0A2M9HP63_9BIFI</name>
<reference evidence="12 13" key="1">
    <citation type="submission" date="2017-11" db="EMBL/GenBank/DDBJ databases">
        <title>Draft genome sequences of strains TRE 1, TRE D, TRE H and TRI 7, isolated from tamarins, belonging to four potential novel Bifidobacterium species.</title>
        <authorList>
            <person name="Mattarelli P."/>
            <person name="Modesto M."/>
            <person name="Bonetti A."/>
            <person name="Puglisi E."/>
            <person name="Morelli L."/>
        </authorList>
    </citation>
    <scope>NUCLEOTIDE SEQUENCE [LARGE SCALE GENOMIC DNA]</scope>
    <source>
        <strain evidence="13">TRED</strain>
    </source>
</reference>
<feature type="region of interest" description="Disordered" evidence="11">
    <location>
        <begin position="183"/>
        <end position="207"/>
    </location>
</feature>
<dbReference type="EMBL" id="PGLQ01000006">
    <property type="protein sequence ID" value="PJM78618.1"/>
    <property type="molecule type" value="Genomic_DNA"/>
</dbReference>
<organism evidence="12 13">
    <name type="scientific">Bifidobacterium scaligerum</name>
    <dbReference type="NCBI Taxonomy" id="2052656"/>
    <lineage>
        <taxon>Bacteria</taxon>
        <taxon>Bacillati</taxon>
        <taxon>Actinomycetota</taxon>
        <taxon>Actinomycetes</taxon>
        <taxon>Bifidobacteriales</taxon>
        <taxon>Bifidobacteriaceae</taxon>
        <taxon>Bifidobacterium</taxon>
    </lineage>
</organism>
<evidence type="ECO:0000256" key="2">
    <source>
        <dbReference type="ARBA" id="ARBA00011955"/>
    </source>
</evidence>
<dbReference type="AlphaFoldDB" id="A0A2M9HP63"/>
<dbReference type="OrthoDB" id="9778595at2"/>
<sequence>MTTLAEQLPHVAAFPHALGTGLLIHTEHPLSEAARGRIGSFIERYESVLSRFREDSTVARMRTAQHGGTFVFPDWCADLFNLYDRLFTATGGAIDPCVGEDLIRLGYDASYSFVVAPDAFGDAIRTKAQREWHLGALHGRATWSNDVARNGTTLVTHRTVALDFGSCGKGYLVDMIAGLLADDRDSEVPPPPERRQTATTPGAGQRSNLNYVIDAGGDLLVHIAEPLTIALEDPSDTSRAVGTAKLRHGALCASAPSRRHWGEAAGHQLHHLLNAIDGLPVDDVAATWVAVDAASSAHPAAVADGLATALFTTPASRLSHYFDFNCAILNADRTAAQSEGFPGSLFTR</sequence>
<feature type="compositionally biased region" description="Polar residues" evidence="11">
    <location>
        <begin position="197"/>
        <end position="207"/>
    </location>
</feature>
<keyword evidence="6" id="KW-0479">Metal-binding</keyword>
<dbReference type="PANTHER" id="PTHR30040">
    <property type="entry name" value="THIAMINE BIOSYNTHESIS LIPOPROTEIN APBE"/>
    <property type="match status" value="1"/>
</dbReference>
<dbReference type="Pfam" id="PF02424">
    <property type="entry name" value="ApbE"/>
    <property type="match status" value="2"/>
</dbReference>
<dbReference type="GO" id="GO:0046872">
    <property type="term" value="F:metal ion binding"/>
    <property type="evidence" value="ECO:0007669"/>
    <property type="project" value="UniProtKB-KW"/>
</dbReference>
<comment type="catalytic activity">
    <reaction evidence="10">
        <text>L-threonyl-[protein] + FAD = FMN-L-threonyl-[protein] + AMP + H(+)</text>
        <dbReference type="Rhea" id="RHEA:36847"/>
        <dbReference type="Rhea" id="RHEA-COMP:11060"/>
        <dbReference type="Rhea" id="RHEA-COMP:11061"/>
        <dbReference type="ChEBI" id="CHEBI:15378"/>
        <dbReference type="ChEBI" id="CHEBI:30013"/>
        <dbReference type="ChEBI" id="CHEBI:57692"/>
        <dbReference type="ChEBI" id="CHEBI:74257"/>
        <dbReference type="ChEBI" id="CHEBI:456215"/>
        <dbReference type="EC" id="2.7.1.180"/>
    </reaction>
</comment>
<evidence type="ECO:0000256" key="8">
    <source>
        <dbReference type="ARBA" id="ARBA00022842"/>
    </source>
</evidence>
<evidence type="ECO:0000256" key="10">
    <source>
        <dbReference type="ARBA" id="ARBA00048540"/>
    </source>
</evidence>
<dbReference type="EC" id="2.7.1.180" evidence="2"/>
<evidence type="ECO:0000256" key="6">
    <source>
        <dbReference type="ARBA" id="ARBA00022723"/>
    </source>
</evidence>
<evidence type="ECO:0000256" key="3">
    <source>
        <dbReference type="ARBA" id="ARBA00016337"/>
    </source>
</evidence>
<feature type="compositionally biased region" description="Basic and acidic residues" evidence="11">
    <location>
        <begin position="183"/>
        <end position="196"/>
    </location>
</feature>
<dbReference type="PANTHER" id="PTHR30040:SF2">
    <property type="entry name" value="FAD:PROTEIN FMN TRANSFERASE"/>
    <property type="match status" value="1"/>
</dbReference>
<keyword evidence="4" id="KW-0285">Flavoprotein</keyword>
<gene>
    <name evidence="12" type="ORF">CUU80_08460</name>
</gene>
<dbReference type="InterPro" id="IPR003374">
    <property type="entry name" value="ApbE-like_sf"/>
</dbReference>
<keyword evidence="5" id="KW-0808">Transferase</keyword>
<evidence type="ECO:0000313" key="13">
    <source>
        <dbReference type="Proteomes" id="UP000228755"/>
    </source>
</evidence>
<keyword evidence="8" id="KW-0460">Magnesium</keyword>
<evidence type="ECO:0000256" key="9">
    <source>
        <dbReference type="ARBA" id="ARBA00031306"/>
    </source>
</evidence>
<comment type="cofactor">
    <cofactor evidence="1">
        <name>Mg(2+)</name>
        <dbReference type="ChEBI" id="CHEBI:18420"/>
    </cofactor>
</comment>
<evidence type="ECO:0000256" key="1">
    <source>
        <dbReference type="ARBA" id="ARBA00001946"/>
    </source>
</evidence>
<dbReference type="Proteomes" id="UP000228755">
    <property type="component" value="Unassembled WGS sequence"/>
</dbReference>
<evidence type="ECO:0000256" key="7">
    <source>
        <dbReference type="ARBA" id="ARBA00022827"/>
    </source>
</evidence>
<keyword evidence="7" id="KW-0274">FAD</keyword>
<keyword evidence="13" id="KW-1185">Reference proteome</keyword>
<evidence type="ECO:0000256" key="11">
    <source>
        <dbReference type="SAM" id="MobiDB-lite"/>
    </source>
</evidence>
<accession>A0A2M9HP63</accession>
<proteinExistence type="predicted"/>
<comment type="caution">
    <text evidence="12">The sequence shown here is derived from an EMBL/GenBank/DDBJ whole genome shotgun (WGS) entry which is preliminary data.</text>
</comment>
<protein>
    <recommendedName>
        <fullName evidence="3">FAD:protein FMN transferase</fullName>
        <ecNumber evidence="2">2.7.1.180</ecNumber>
    </recommendedName>
    <alternativeName>
        <fullName evidence="9">Flavin transferase</fullName>
    </alternativeName>
</protein>
<evidence type="ECO:0000256" key="5">
    <source>
        <dbReference type="ARBA" id="ARBA00022679"/>
    </source>
</evidence>
<dbReference type="Gene3D" id="3.10.520.10">
    <property type="entry name" value="ApbE-like domains"/>
    <property type="match status" value="1"/>
</dbReference>
<dbReference type="RefSeq" id="WP_100496880.1">
    <property type="nucleotide sequence ID" value="NZ_PGLQ01000006.1"/>
</dbReference>
<dbReference type="SUPFAM" id="SSF143631">
    <property type="entry name" value="ApbE-like"/>
    <property type="match status" value="1"/>
</dbReference>
<evidence type="ECO:0000256" key="4">
    <source>
        <dbReference type="ARBA" id="ARBA00022630"/>
    </source>
</evidence>
<dbReference type="GO" id="GO:0016740">
    <property type="term" value="F:transferase activity"/>
    <property type="evidence" value="ECO:0007669"/>
    <property type="project" value="UniProtKB-KW"/>
</dbReference>
<dbReference type="InterPro" id="IPR024932">
    <property type="entry name" value="ApbE"/>
</dbReference>